<sequence length="387" mass="43791">MPPTKYKPLFNRRYLYWLAWAVAIAIVLLSATGREKPRKTFGISWQAQPAHWRMQIETQDLYQLDALLSTPATFGLAGRQLQATYYHAIQQRLSMPESEAQLSQFGWQSILTHDTSQIRLSLKMAAEPTETQLNWLLEQLHEPPTPLSDAEQQRILAEWRLDIQQPEARLMAELEHWQAPVMPEDHHWQLLLSGPALDAGQDEPSPPKSSALDTPEKATAYQMDSFAPAPYQLLAWPAPSIADATSLALNRVAVSALQLALNQQNTWRSYRLIWQPVSPQNRLVLILNEPQVKGTTATALPQLLTDEISDSLLLQAQAQLLEQLSERYSHPDFQHQWLELTAMLGLPIGSELTYATALQQLTADAIRQQLQLLLNADHQLSVTLKPF</sequence>
<dbReference type="SUPFAM" id="SSF63411">
    <property type="entry name" value="LuxS/MPP-like metallohydrolase"/>
    <property type="match status" value="1"/>
</dbReference>
<dbReference type="KEGG" id="nik:F5I99_17705"/>
<protein>
    <recommendedName>
        <fullName evidence="5">Insulinase family protein</fullName>
    </recommendedName>
</protein>
<dbReference type="InterPro" id="IPR011249">
    <property type="entry name" value="Metalloenz_LuxS/M16"/>
</dbReference>
<keyword evidence="2" id="KW-1133">Transmembrane helix</keyword>
<dbReference type="GO" id="GO:0046872">
    <property type="term" value="F:metal ion binding"/>
    <property type="evidence" value="ECO:0007669"/>
    <property type="project" value="InterPro"/>
</dbReference>
<reference evidence="3 4" key="1">
    <citation type="submission" date="2019-09" db="EMBL/GenBank/DDBJ databases">
        <title>Nitrincola iocasae sp. nov., a bacterium isolated from the sediment collected at a cold seep field in South China Sea.</title>
        <authorList>
            <person name="Zhang H."/>
            <person name="Wang H."/>
            <person name="Li C."/>
        </authorList>
    </citation>
    <scope>NUCLEOTIDE SEQUENCE [LARGE SCALE GENOMIC DNA]</scope>
    <source>
        <strain evidence="3 4">KXZD1103</strain>
    </source>
</reference>
<dbReference type="AlphaFoldDB" id="A0A5J6LHV0"/>
<dbReference type="RefSeq" id="WP_151058340.1">
    <property type="nucleotide sequence ID" value="NZ_CP044222.1"/>
</dbReference>
<feature type="transmembrane region" description="Helical" evidence="2">
    <location>
        <begin position="14"/>
        <end position="31"/>
    </location>
</feature>
<dbReference type="Proteomes" id="UP000325606">
    <property type="component" value="Chromosome"/>
</dbReference>
<gene>
    <name evidence="3" type="ORF">F5I99_17705</name>
</gene>
<evidence type="ECO:0000313" key="4">
    <source>
        <dbReference type="Proteomes" id="UP000325606"/>
    </source>
</evidence>
<evidence type="ECO:0000313" key="3">
    <source>
        <dbReference type="EMBL" id="QEW08179.1"/>
    </source>
</evidence>
<feature type="region of interest" description="Disordered" evidence="1">
    <location>
        <begin position="196"/>
        <end position="216"/>
    </location>
</feature>
<accession>A0A5J6LHV0</accession>
<organism evidence="3 4">
    <name type="scientific">Nitrincola iocasae</name>
    <dbReference type="NCBI Taxonomy" id="2614693"/>
    <lineage>
        <taxon>Bacteria</taxon>
        <taxon>Pseudomonadati</taxon>
        <taxon>Pseudomonadota</taxon>
        <taxon>Gammaproteobacteria</taxon>
        <taxon>Oceanospirillales</taxon>
        <taxon>Oceanospirillaceae</taxon>
        <taxon>Nitrincola</taxon>
    </lineage>
</organism>
<keyword evidence="2" id="KW-0812">Transmembrane</keyword>
<dbReference type="EMBL" id="CP044222">
    <property type="protein sequence ID" value="QEW08179.1"/>
    <property type="molecule type" value="Genomic_DNA"/>
</dbReference>
<proteinExistence type="predicted"/>
<evidence type="ECO:0000256" key="2">
    <source>
        <dbReference type="SAM" id="Phobius"/>
    </source>
</evidence>
<evidence type="ECO:0000256" key="1">
    <source>
        <dbReference type="SAM" id="MobiDB-lite"/>
    </source>
</evidence>
<keyword evidence="4" id="KW-1185">Reference proteome</keyword>
<dbReference type="Gene3D" id="3.30.830.10">
    <property type="entry name" value="Metalloenzyme, LuxS/M16 peptidase-like"/>
    <property type="match status" value="1"/>
</dbReference>
<name>A0A5J6LHV0_9GAMM</name>
<keyword evidence="2" id="KW-0472">Membrane</keyword>
<evidence type="ECO:0008006" key="5">
    <source>
        <dbReference type="Google" id="ProtNLM"/>
    </source>
</evidence>